<accession>A0ABN3X652</accession>
<sequence length="296" mass="32365">MAVSAPTRRRAVTTLTAALAGAVAVPSYARAAERKPGHSPLRRAHAHNDYEHPRPLLDALSHGFTSVEADIHLVDGQLLVAHDPAGLDPSRTLESLYLAPLAARVGADHGSVHRGYRRPVQLLIDIKTDGAATYPELHRQLRRYRRMLSTYAYGRVRPGAVTPVISGHRAARAPMEAQRVRHAFYDGRLDDLAGPGAANPAPASFIPLISGNWTHSFTWQGDGPFPAAERAKLHAVVSTAHRRGQRVRFWATPDLPGPARDAVWTELLAADVDHVNTDDLAGLERFLRTYDRTRGA</sequence>
<dbReference type="InterPro" id="IPR039559">
    <property type="entry name" value="AIM6_PI-PLC-like_dom"/>
</dbReference>
<evidence type="ECO:0000256" key="2">
    <source>
        <dbReference type="SAM" id="SignalP"/>
    </source>
</evidence>
<dbReference type="SUPFAM" id="SSF51695">
    <property type="entry name" value="PLC-like phosphodiesterases"/>
    <property type="match status" value="1"/>
</dbReference>
<reference evidence="3 4" key="1">
    <citation type="journal article" date="2019" name="Int. J. Syst. Evol. Microbiol.">
        <title>The Global Catalogue of Microorganisms (GCM) 10K type strain sequencing project: providing services to taxonomists for standard genome sequencing and annotation.</title>
        <authorList>
            <consortium name="The Broad Institute Genomics Platform"/>
            <consortium name="The Broad Institute Genome Sequencing Center for Infectious Disease"/>
            <person name="Wu L."/>
            <person name="Ma J."/>
        </authorList>
    </citation>
    <scope>NUCLEOTIDE SEQUENCE [LARGE SCALE GENOMIC DNA]</scope>
    <source>
        <strain evidence="3 4">JCM 9088</strain>
    </source>
</reference>
<feature type="signal peptide" evidence="2">
    <location>
        <begin position="1"/>
        <end position="31"/>
    </location>
</feature>
<dbReference type="InterPro" id="IPR017946">
    <property type="entry name" value="PLC-like_Pdiesterase_TIM-brl"/>
</dbReference>
<comment type="caution">
    <text evidence="3">The sequence shown here is derived from an EMBL/GenBank/DDBJ whole genome shotgun (WGS) entry which is preliminary data.</text>
</comment>
<dbReference type="Pfam" id="PF13653">
    <property type="entry name" value="GDPD_2"/>
    <property type="match status" value="1"/>
</dbReference>
<keyword evidence="2" id="KW-0732">Signal</keyword>
<evidence type="ECO:0000313" key="4">
    <source>
        <dbReference type="Proteomes" id="UP001500403"/>
    </source>
</evidence>
<evidence type="ECO:0000256" key="1">
    <source>
        <dbReference type="ARBA" id="ARBA00014286"/>
    </source>
</evidence>
<dbReference type="InterPro" id="IPR006311">
    <property type="entry name" value="TAT_signal"/>
</dbReference>
<evidence type="ECO:0000313" key="3">
    <source>
        <dbReference type="EMBL" id="GAA2936836.1"/>
    </source>
</evidence>
<protein>
    <recommendedName>
        <fullName evidence="1">Altered inheritance of mitochondria protein 6</fullName>
    </recommendedName>
</protein>
<keyword evidence="4" id="KW-1185">Reference proteome</keyword>
<dbReference type="PROSITE" id="PS51318">
    <property type="entry name" value="TAT"/>
    <property type="match status" value="1"/>
</dbReference>
<dbReference type="CDD" id="cd08577">
    <property type="entry name" value="PI-PLCc_GDPD_SF_unchar3"/>
    <property type="match status" value="1"/>
</dbReference>
<dbReference type="RefSeq" id="WP_344494005.1">
    <property type="nucleotide sequence ID" value="NZ_BAAAUD010000021.1"/>
</dbReference>
<feature type="chain" id="PRO_5045398000" description="Altered inheritance of mitochondria protein 6" evidence="2">
    <location>
        <begin position="32"/>
        <end position="296"/>
    </location>
</feature>
<dbReference type="InterPro" id="IPR051236">
    <property type="entry name" value="HAT_RTT109-like"/>
</dbReference>
<name>A0ABN3X652_9ACTN</name>
<organism evidence="3 4">
    <name type="scientific">Streptomyces enissocaesilis</name>
    <dbReference type="NCBI Taxonomy" id="332589"/>
    <lineage>
        <taxon>Bacteria</taxon>
        <taxon>Bacillati</taxon>
        <taxon>Actinomycetota</taxon>
        <taxon>Actinomycetes</taxon>
        <taxon>Kitasatosporales</taxon>
        <taxon>Streptomycetaceae</taxon>
        <taxon>Streptomyces</taxon>
        <taxon>Streptomyces rochei group</taxon>
    </lineage>
</organism>
<dbReference type="PANTHER" id="PTHR31571:SF1">
    <property type="entry name" value="ALTERED INHERITANCE OF MITOCHONDRIA PROTEIN 6"/>
    <property type="match status" value="1"/>
</dbReference>
<dbReference type="Proteomes" id="UP001500403">
    <property type="component" value="Unassembled WGS sequence"/>
</dbReference>
<proteinExistence type="predicted"/>
<dbReference type="EMBL" id="BAAAUD010000021">
    <property type="protein sequence ID" value="GAA2936836.1"/>
    <property type="molecule type" value="Genomic_DNA"/>
</dbReference>
<gene>
    <name evidence="3" type="ORF">GCM10010446_22480</name>
</gene>
<dbReference type="PANTHER" id="PTHR31571">
    <property type="entry name" value="ALTERED INHERITANCE OF MITOCHONDRIA PROTEIN 6"/>
    <property type="match status" value="1"/>
</dbReference>
<dbReference type="Gene3D" id="3.20.20.190">
    <property type="entry name" value="Phosphatidylinositol (PI) phosphodiesterase"/>
    <property type="match status" value="1"/>
</dbReference>